<evidence type="ECO:0000256" key="2">
    <source>
        <dbReference type="ARBA" id="ARBA00022679"/>
    </source>
</evidence>
<dbReference type="InterPro" id="IPR029063">
    <property type="entry name" value="SAM-dependent_MTases_sf"/>
</dbReference>
<reference evidence="5" key="1">
    <citation type="journal article" date="2019" name="Int. J. Syst. Evol. Microbiol.">
        <title>The Global Catalogue of Microorganisms (GCM) 10K type strain sequencing project: providing services to taxonomists for standard genome sequencing and annotation.</title>
        <authorList>
            <consortium name="The Broad Institute Genomics Platform"/>
            <consortium name="The Broad Institute Genome Sequencing Center for Infectious Disease"/>
            <person name="Wu L."/>
            <person name="Ma J."/>
        </authorList>
    </citation>
    <scope>NUCLEOTIDE SEQUENCE [LARGE SCALE GENOMIC DNA]</scope>
    <source>
        <strain evidence="5">TISTR 2562</strain>
    </source>
</reference>
<dbReference type="GO" id="GO:0008168">
    <property type="term" value="F:methyltransferase activity"/>
    <property type="evidence" value="ECO:0007669"/>
    <property type="project" value="UniProtKB-KW"/>
</dbReference>
<gene>
    <name evidence="4" type="ORF">ACFSUD_03975</name>
</gene>
<dbReference type="InterPro" id="IPR041698">
    <property type="entry name" value="Methyltransf_25"/>
</dbReference>
<dbReference type="PANTHER" id="PTHR43861:SF1">
    <property type="entry name" value="TRANS-ACONITATE 2-METHYLTRANSFERASE"/>
    <property type="match status" value="1"/>
</dbReference>
<dbReference type="Proteomes" id="UP001597474">
    <property type="component" value="Unassembled WGS sequence"/>
</dbReference>
<dbReference type="RefSeq" id="WP_386371681.1">
    <property type="nucleotide sequence ID" value="NZ_JBHUMP010000002.1"/>
</dbReference>
<evidence type="ECO:0000313" key="4">
    <source>
        <dbReference type="EMBL" id="MFD2738721.1"/>
    </source>
</evidence>
<dbReference type="CDD" id="cd02440">
    <property type="entry name" value="AdoMet_MTases"/>
    <property type="match status" value="1"/>
</dbReference>
<dbReference type="EMBL" id="JBHUMP010000002">
    <property type="protein sequence ID" value="MFD2738721.1"/>
    <property type="molecule type" value="Genomic_DNA"/>
</dbReference>
<dbReference type="GO" id="GO:0032259">
    <property type="term" value="P:methylation"/>
    <property type="evidence" value="ECO:0007669"/>
    <property type="project" value="UniProtKB-KW"/>
</dbReference>
<dbReference type="PANTHER" id="PTHR43861">
    <property type="entry name" value="TRANS-ACONITATE 2-METHYLTRANSFERASE-RELATED"/>
    <property type="match status" value="1"/>
</dbReference>
<dbReference type="Pfam" id="PF13649">
    <property type="entry name" value="Methyltransf_25"/>
    <property type="match status" value="1"/>
</dbReference>
<keyword evidence="5" id="KW-1185">Reference proteome</keyword>
<dbReference type="Gene3D" id="3.40.50.150">
    <property type="entry name" value="Vaccinia Virus protein VP39"/>
    <property type="match status" value="1"/>
</dbReference>
<comment type="caution">
    <text evidence="4">The sequence shown here is derived from an EMBL/GenBank/DDBJ whole genome shotgun (WGS) entry which is preliminary data.</text>
</comment>
<proteinExistence type="predicted"/>
<protein>
    <submittedName>
        <fullName evidence="4">Class I SAM-dependent methyltransferase</fullName>
    </submittedName>
</protein>
<evidence type="ECO:0000259" key="3">
    <source>
        <dbReference type="Pfam" id="PF13649"/>
    </source>
</evidence>
<name>A0ABW5TYJ2_9RHOB</name>
<sequence length="237" mass="25840">MDMKAFFTLHRDLPREGPGTPEDVAWAAQHAGLASNARIADVGCGPGSDIAAWLAVLPQGHVTALDTTAHYIAAARAIWADDPRVTMLQADMARIHNKHDLIWSAGSAYFLGITKALKNWRKTLTSGGMVAFSEPCWLTLDPSDEARQNWQDYPAMSDAAGIATRIAAAGYEVIATRQLSDAAWEAYYTPLEARISMLRPTADAALTEVLDAAEAEIACWRSHRDEFGYLLSLARPK</sequence>
<evidence type="ECO:0000256" key="1">
    <source>
        <dbReference type="ARBA" id="ARBA00022603"/>
    </source>
</evidence>
<evidence type="ECO:0000313" key="5">
    <source>
        <dbReference type="Proteomes" id="UP001597474"/>
    </source>
</evidence>
<organism evidence="4 5">
    <name type="scientific">Sulfitobacter aestuarii</name>
    <dbReference type="NCBI Taxonomy" id="2161676"/>
    <lineage>
        <taxon>Bacteria</taxon>
        <taxon>Pseudomonadati</taxon>
        <taxon>Pseudomonadota</taxon>
        <taxon>Alphaproteobacteria</taxon>
        <taxon>Rhodobacterales</taxon>
        <taxon>Roseobacteraceae</taxon>
        <taxon>Sulfitobacter</taxon>
    </lineage>
</organism>
<keyword evidence="1 4" id="KW-0489">Methyltransferase</keyword>
<accession>A0ABW5TYJ2</accession>
<keyword evidence="2" id="KW-0808">Transferase</keyword>
<feature type="domain" description="Methyltransferase" evidence="3">
    <location>
        <begin position="39"/>
        <end position="128"/>
    </location>
</feature>
<dbReference type="SUPFAM" id="SSF53335">
    <property type="entry name" value="S-adenosyl-L-methionine-dependent methyltransferases"/>
    <property type="match status" value="1"/>
</dbReference>